<dbReference type="PANTHER" id="PTHR11364:SF27">
    <property type="entry name" value="SULFURTRANSFERASE"/>
    <property type="match status" value="1"/>
</dbReference>
<name>A0A0A5FRT4_9BACI</name>
<dbReference type="OrthoDB" id="9770030at2"/>
<keyword evidence="2" id="KW-0677">Repeat</keyword>
<dbReference type="SUPFAM" id="SSF52821">
    <property type="entry name" value="Rhodanese/Cell cycle control phosphatase"/>
    <property type="match status" value="2"/>
</dbReference>
<sequence>MLISVHDAKDYLDKGQNVLFADCRFSLQNPQEGEMLFKEEHVPGAAYFDLEKDLSGKVEDTGGRHPLPNIDVFIQKVEEAGINKDTTIIAYDDQRSAMASRFLWLMKYLGHQRVYIMDGGLMAWKQNQYPVTNSLEHIEMGKFQYDLHNELIATQHEVAEKIEDPTVAILDSRAFERYAGWEEPIDDNAGHIPSAQNYFWKDLFEDGFWKSSDVLKAHFSNLEKYKEIIVYCGSGVTATPNVVALWEAGFQNVKLYVGSWSDWITNPNNEIASVSK</sequence>
<dbReference type="SMART" id="SM00450">
    <property type="entry name" value="RHOD"/>
    <property type="match status" value="2"/>
</dbReference>
<keyword evidence="1 4" id="KW-0808">Transferase</keyword>
<organism evidence="4 5">
    <name type="scientific">Pontibacillus marinus BH030004 = DSM 16465</name>
    <dbReference type="NCBI Taxonomy" id="1385511"/>
    <lineage>
        <taxon>Bacteria</taxon>
        <taxon>Bacillati</taxon>
        <taxon>Bacillota</taxon>
        <taxon>Bacilli</taxon>
        <taxon>Bacillales</taxon>
        <taxon>Bacillaceae</taxon>
        <taxon>Pontibacillus</taxon>
    </lineage>
</organism>
<dbReference type="InterPro" id="IPR001763">
    <property type="entry name" value="Rhodanese-like_dom"/>
</dbReference>
<dbReference type="AlphaFoldDB" id="A0A0A5FRT4"/>
<dbReference type="GO" id="GO:0004792">
    <property type="term" value="F:thiosulfate-cyanide sulfurtransferase activity"/>
    <property type="evidence" value="ECO:0007669"/>
    <property type="project" value="InterPro"/>
</dbReference>
<dbReference type="PROSITE" id="PS00380">
    <property type="entry name" value="RHODANESE_1"/>
    <property type="match status" value="1"/>
</dbReference>
<reference evidence="4 5" key="1">
    <citation type="submission" date="2013-08" db="EMBL/GenBank/DDBJ databases">
        <authorList>
            <person name="Huang J."/>
            <person name="Wang G."/>
        </authorList>
    </citation>
    <scope>NUCLEOTIDE SEQUENCE [LARGE SCALE GENOMIC DNA]</scope>
    <source>
        <strain evidence="4 5">BH030004</strain>
    </source>
</reference>
<evidence type="ECO:0000256" key="1">
    <source>
        <dbReference type="ARBA" id="ARBA00022679"/>
    </source>
</evidence>
<dbReference type="CDD" id="cd01449">
    <property type="entry name" value="TST_Repeat_2"/>
    <property type="match status" value="1"/>
</dbReference>
<feature type="domain" description="Rhodanese" evidence="3">
    <location>
        <begin position="14"/>
        <end position="133"/>
    </location>
</feature>
<gene>
    <name evidence="4" type="ORF">N783_03075</name>
</gene>
<proteinExistence type="predicted"/>
<protein>
    <submittedName>
        <fullName evidence="4">3-mercaptopyruvate sulfurtransferase</fullName>
    </submittedName>
</protein>
<evidence type="ECO:0000313" key="4">
    <source>
        <dbReference type="EMBL" id="KGX83471.1"/>
    </source>
</evidence>
<dbReference type="STRING" id="1385511.GCA_000425225_04215"/>
<dbReference type="EMBL" id="AVPF01000105">
    <property type="protein sequence ID" value="KGX83471.1"/>
    <property type="molecule type" value="Genomic_DNA"/>
</dbReference>
<keyword evidence="5" id="KW-1185">Reference proteome</keyword>
<feature type="domain" description="Rhodanese" evidence="3">
    <location>
        <begin position="163"/>
        <end position="272"/>
    </location>
</feature>
<dbReference type="CDD" id="cd01448">
    <property type="entry name" value="TST_Repeat_1"/>
    <property type="match status" value="1"/>
</dbReference>
<comment type="caution">
    <text evidence="4">The sequence shown here is derived from an EMBL/GenBank/DDBJ whole genome shotgun (WGS) entry which is preliminary data.</text>
</comment>
<dbReference type="eggNOG" id="COG2897">
    <property type="taxonomic scope" value="Bacteria"/>
</dbReference>
<dbReference type="PANTHER" id="PTHR11364">
    <property type="entry name" value="THIOSULFATE SULFERTANSFERASE"/>
    <property type="match status" value="1"/>
</dbReference>
<evidence type="ECO:0000313" key="5">
    <source>
        <dbReference type="Proteomes" id="UP000030403"/>
    </source>
</evidence>
<keyword evidence="4" id="KW-0670">Pyruvate</keyword>
<dbReference type="PROSITE" id="PS50206">
    <property type="entry name" value="RHODANESE_3"/>
    <property type="match status" value="2"/>
</dbReference>
<dbReference type="Pfam" id="PF00581">
    <property type="entry name" value="Rhodanese"/>
    <property type="match status" value="2"/>
</dbReference>
<dbReference type="RefSeq" id="WP_027447671.1">
    <property type="nucleotide sequence ID" value="NZ_AULJ01000081.1"/>
</dbReference>
<dbReference type="InterPro" id="IPR045078">
    <property type="entry name" value="TST/MPST-like"/>
</dbReference>
<evidence type="ECO:0000259" key="3">
    <source>
        <dbReference type="PROSITE" id="PS50206"/>
    </source>
</evidence>
<accession>A0A0A5FRT4</accession>
<dbReference type="Proteomes" id="UP000030403">
    <property type="component" value="Unassembled WGS sequence"/>
</dbReference>
<evidence type="ECO:0000256" key="2">
    <source>
        <dbReference type="ARBA" id="ARBA00022737"/>
    </source>
</evidence>
<dbReference type="Gene3D" id="3.40.250.10">
    <property type="entry name" value="Rhodanese-like domain"/>
    <property type="match status" value="2"/>
</dbReference>
<dbReference type="InterPro" id="IPR001307">
    <property type="entry name" value="Thiosulphate_STrfase_CS"/>
</dbReference>
<dbReference type="InterPro" id="IPR036873">
    <property type="entry name" value="Rhodanese-like_dom_sf"/>
</dbReference>